<evidence type="ECO:0000313" key="3">
    <source>
        <dbReference type="Proteomes" id="UP000298433"/>
    </source>
</evidence>
<name>A0A4R8XUS2_9MICO</name>
<dbReference type="AlphaFoldDB" id="A0A4R8XUS2"/>
<sequence length="60" mass="6217">MGRLVPTGSTNVDRSGPAEADPANQTPADQAASRGVGRGMRNPAARSTLTPTERDAPKTR</sequence>
<dbReference type="Proteomes" id="UP000298433">
    <property type="component" value="Unassembled WGS sequence"/>
</dbReference>
<feature type="region of interest" description="Disordered" evidence="1">
    <location>
        <begin position="1"/>
        <end position="60"/>
    </location>
</feature>
<keyword evidence="3" id="KW-1185">Reference proteome</keyword>
<dbReference type="RefSeq" id="WP_166806224.1">
    <property type="nucleotide sequence ID" value="NZ_SOGN01000035.1"/>
</dbReference>
<proteinExistence type="predicted"/>
<comment type="caution">
    <text evidence="2">The sequence shown here is derived from an EMBL/GenBank/DDBJ whole genome shotgun (WGS) entry which is preliminary data.</text>
</comment>
<evidence type="ECO:0000256" key="1">
    <source>
        <dbReference type="SAM" id="MobiDB-lite"/>
    </source>
</evidence>
<accession>A0A4R8XUS2</accession>
<gene>
    <name evidence="2" type="ORF">E3T23_06540</name>
</gene>
<dbReference type="EMBL" id="SOGN01000035">
    <property type="protein sequence ID" value="TFC81150.1"/>
    <property type="molecule type" value="Genomic_DNA"/>
</dbReference>
<evidence type="ECO:0000313" key="2">
    <source>
        <dbReference type="EMBL" id="TFC81150.1"/>
    </source>
</evidence>
<protein>
    <submittedName>
        <fullName evidence="2">Uncharacterized protein</fullName>
    </submittedName>
</protein>
<reference evidence="2 3" key="1">
    <citation type="submission" date="2019-03" db="EMBL/GenBank/DDBJ databases">
        <title>Genomics of glacier-inhabiting Cryobacterium strains.</title>
        <authorList>
            <person name="Liu Q."/>
            <person name="Xin Y.-H."/>
        </authorList>
    </citation>
    <scope>NUCLEOTIDE SEQUENCE [LARGE SCALE GENOMIC DNA]</scope>
    <source>
        <strain evidence="2 3">TMT2-48-2</strain>
    </source>
</reference>
<organism evidence="2 3">
    <name type="scientific">Cryobacterium cheniae</name>
    <dbReference type="NCBI Taxonomy" id="1259262"/>
    <lineage>
        <taxon>Bacteria</taxon>
        <taxon>Bacillati</taxon>
        <taxon>Actinomycetota</taxon>
        <taxon>Actinomycetes</taxon>
        <taxon>Micrococcales</taxon>
        <taxon>Microbacteriaceae</taxon>
        <taxon>Cryobacterium</taxon>
    </lineage>
</organism>